<evidence type="ECO:0000256" key="10">
    <source>
        <dbReference type="ARBA" id="ARBA00022840"/>
    </source>
</evidence>
<dbReference type="CDD" id="cd00082">
    <property type="entry name" value="HisKA"/>
    <property type="match status" value="1"/>
</dbReference>
<organism evidence="17 18">
    <name type="scientific">Youngiibacter multivorans</name>
    <dbReference type="NCBI Taxonomy" id="937251"/>
    <lineage>
        <taxon>Bacteria</taxon>
        <taxon>Bacillati</taxon>
        <taxon>Bacillota</taxon>
        <taxon>Clostridia</taxon>
        <taxon>Eubacteriales</taxon>
        <taxon>Clostridiaceae</taxon>
        <taxon>Youngiibacter</taxon>
    </lineage>
</organism>
<dbReference type="PROSITE" id="PS50109">
    <property type="entry name" value="HIS_KIN"/>
    <property type="match status" value="1"/>
</dbReference>
<evidence type="ECO:0000259" key="16">
    <source>
        <dbReference type="PROSITE" id="PS50885"/>
    </source>
</evidence>
<feature type="domain" description="Histidine kinase" evidence="15">
    <location>
        <begin position="246"/>
        <end position="451"/>
    </location>
</feature>
<evidence type="ECO:0000256" key="12">
    <source>
        <dbReference type="ARBA" id="ARBA00023012"/>
    </source>
</evidence>
<dbReference type="Gene3D" id="6.10.340.10">
    <property type="match status" value="1"/>
</dbReference>
<evidence type="ECO:0000256" key="5">
    <source>
        <dbReference type="ARBA" id="ARBA00022553"/>
    </source>
</evidence>
<protein>
    <recommendedName>
        <fullName evidence="3">histidine kinase</fullName>
        <ecNumber evidence="3">2.7.13.3</ecNumber>
    </recommendedName>
</protein>
<evidence type="ECO:0000256" key="13">
    <source>
        <dbReference type="ARBA" id="ARBA00023136"/>
    </source>
</evidence>
<dbReference type="InterPro" id="IPR036097">
    <property type="entry name" value="HisK_dim/P_sf"/>
</dbReference>
<evidence type="ECO:0000256" key="2">
    <source>
        <dbReference type="ARBA" id="ARBA00004651"/>
    </source>
</evidence>
<keyword evidence="9 17" id="KW-0418">Kinase</keyword>
<keyword evidence="10" id="KW-0067">ATP-binding</keyword>
<evidence type="ECO:0000256" key="3">
    <source>
        <dbReference type="ARBA" id="ARBA00012438"/>
    </source>
</evidence>
<keyword evidence="5" id="KW-0597">Phosphoprotein</keyword>
<evidence type="ECO:0000256" key="7">
    <source>
        <dbReference type="ARBA" id="ARBA00022692"/>
    </source>
</evidence>
<feature type="transmembrane region" description="Helical" evidence="14">
    <location>
        <begin position="12"/>
        <end position="34"/>
    </location>
</feature>
<dbReference type="CDD" id="cd00075">
    <property type="entry name" value="HATPase"/>
    <property type="match status" value="1"/>
</dbReference>
<comment type="caution">
    <text evidence="17">The sequence shown here is derived from an EMBL/GenBank/DDBJ whole genome shotgun (WGS) entry which is preliminary data.</text>
</comment>
<evidence type="ECO:0000313" key="18">
    <source>
        <dbReference type="Proteomes" id="UP001519271"/>
    </source>
</evidence>
<dbReference type="InterPro" id="IPR005467">
    <property type="entry name" value="His_kinase_dom"/>
</dbReference>
<dbReference type="Gene3D" id="3.30.565.10">
    <property type="entry name" value="Histidine kinase-like ATPase, C-terminal domain"/>
    <property type="match status" value="1"/>
</dbReference>
<dbReference type="GO" id="GO:0016301">
    <property type="term" value="F:kinase activity"/>
    <property type="evidence" value="ECO:0007669"/>
    <property type="project" value="UniProtKB-KW"/>
</dbReference>
<keyword evidence="6" id="KW-0808">Transferase</keyword>
<keyword evidence="4" id="KW-1003">Cell membrane</keyword>
<dbReference type="SUPFAM" id="SSF55874">
    <property type="entry name" value="ATPase domain of HSP90 chaperone/DNA topoisomerase II/histidine kinase"/>
    <property type="match status" value="1"/>
</dbReference>
<keyword evidence="12" id="KW-0902">Two-component regulatory system</keyword>
<name>A0ABS4G1H3_9CLOT</name>
<dbReference type="PANTHER" id="PTHR45528">
    <property type="entry name" value="SENSOR HISTIDINE KINASE CPXA"/>
    <property type="match status" value="1"/>
</dbReference>
<dbReference type="InterPro" id="IPR003594">
    <property type="entry name" value="HATPase_dom"/>
</dbReference>
<dbReference type="SUPFAM" id="SSF47384">
    <property type="entry name" value="Homodimeric domain of signal transducing histidine kinase"/>
    <property type="match status" value="1"/>
</dbReference>
<keyword evidence="7 14" id="KW-0812">Transmembrane</keyword>
<dbReference type="SMART" id="SM00388">
    <property type="entry name" value="HisKA"/>
    <property type="match status" value="1"/>
</dbReference>
<evidence type="ECO:0000256" key="9">
    <source>
        <dbReference type="ARBA" id="ARBA00022777"/>
    </source>
</evidence>
<feature type="transmembrane region" description="Helical" evidence="14">
    <location>
        <begin position="165"/>
        <end position="186"/>
    </location>
</feature>
<evidence type="ECO:0000256" key="14">
    <source>
        <dbReference type="SAM" id="Phobius"/>
    </source>
</evidence>
<evidence type="ECO:0000256" key="11">
    <source>
        <dbReference type="ARBA" id="ARBA00022989"/>
    </source>
</evidence>
<dbReference type="Proteomes" id="UP001519271">
    <property type="component" value="Unassembled WGS sequence"/>
</dbReference>
<gene>
    <name evidence="17" type="ORF">J2Z34_000819</name>
</gene>
<dbReference type="EMBL" id="JAGGKC010000005">
    <property type="protein sequence ID" value="MBP1918347.1"/>
    <property type="molecule type" value="Genomic_DNA"/>
</dbReference>
<dbReference type="PANTHER" id="PTHR45528:SF1">
    <property type="entry name" value="SENSOR HISTIDINE KINASE CPXA"/>
    <property type="match status" value="1"/>
</dbReference>
<evidence type="ECO:0000313" key="17">
    <source>
        <dbReference type="EMBL" id="MBP1918347.1"/>
    </source>
</evidence>
<dbReference type="EC" id="2.7.13.3" evidence="3"/>
<dbReference type="Pfam" id="PF00512">
    <property type="entry name" value="HisKA"/>
    <property type="match status" value="1"/>
</dbReference>
<proteinExistence type="predicted"/>
<evidence type="ECO:0000259" key="15">
    <source>
        <dbReference type="PROSITE" id="PS50109"/>
    </source>
</evidence>
<dbReference type="InterPro" id="IPR004358">
    <property type="entry name" value="Sig_transdc_His_kin-like_C"/>
</dbReference>
<comment type="catalytic activity">
    <reaction evidence="1">
        <text>ATP + protein L-histidine = ADP + protein N-phospho-L-histidine.</text>
        <dbReference type="EC" id="2.7.13.3"/>
    </reaction>
</comment>
<evidence type="ECO:0000256" key="8">
    <source>
        <dbReference type="ARBA" id="ARBA00022741"/>
    </source>
</evidence>
<dbReference type="InterPro" id="IPR050398">
    <property type="entry name" value="HssS/ArlS-like"/>
</dbReference>
<evidence type="ECO:0000256" key="6">
    <source>
        <dbReference type="ARBA" id="ARBA00022679"/>
    </source>
</evidence>
<dbReference type="SMART" id="SM00387">
    <property type="entry name" value="HATPase_c"/>
    <property type="match status" value="1"/>
</dbReference>
<dbReference type="Pfam" id="PF02518">
    <property type="entry name" value="HATPase_c"/>
    <property type="match status" value="1"/>
</dbReference>
<keyword evidence="8" id="KW-0547">Nucleotide-binding</keyword>
<evidence type="ECO:0000256" key="1">
    <source>
        <dbReference type="ARBA" id="ARBA00000085"/>
    </source>
</evidence>
<keyword evidence="11 14" id="KW-1133">Transmembrane helix</keyword>
<keyword evidence="13 14" id="KW-0472">Membrane</keyword>
<reference evidence="17 18" key="1">
    <citation type="submission" date="2021-03" db="EMBL/GenBank/DDBJ databases">
        <title>Genomic Encyclopedia of Type Strains, Phase IV (KMG-IV): sequencing the most valuable type-strain genomes for metagenomic binning, comparative biology and taxonomic classification.</title>
        <authorList>
            <person name="Goeker M."/>
        </authorList>
    </citation>
    <scope>NUCLEOTIDE SEQUENCE [LARGE SCALE GENOMIC DNA]</scope>
    <source>
        <strain evidence="17 18">DSM 6139</strain>
    </source>
</reference>
<dbReference type="Gene3D" id="1.10.287.130">
    <property type="match status" value="1"/>
</dbReference>
<dbReference type="InterPro" id="IPR036890">
    <property type="entry name" value="HATPase_C_sf"/>
</dbReference>
<accession>A0ABS4G1H3</accession>
<evidence type="ECO:0000256" key="4">
    <source>
        <dbReference type="ARBA" id="ARBA00022475"/>
    </source>
</evidence>
<sequence>MVRRKSIRTRLILMVATLMVAAFVAVFAAFKLLITNYIENNANEILSTSTEYVRTDPRTGDTIPEKDDKKPAGKAEAVIISEDYEVLFPTQRPLPFESSNDFGDFTEALKEEQPDLSSDEIRKVQTESGLFYYTSVESKNLPGGYAVFYINMTDMYQLETNLSRLLWITMLVALAGALVAASMIAARITGPIKHLSSFARRIGDGDYAVLDEDFKDLELHDLKNVMNDTTRKLEEYDTEQRVFFQNVSHELRTPLQIIKNNAEGIEHDLLDKDRASSLIRQETDKLSELVEDIIYLSRLEARSRDMEQSENDLRETLSYTVERYSTLLKKNGVNVLYDFQDEPVMFTYDEKSIERAFQNLLSNAVRYAKDEIKVSCREMDGRIVVSVADNGKGIKEDELPRIFDRFYKGENGVHGIGLSIVKSIVNSYGGRIEVETGPGGTVFTIFFATVKK</sequence>
<dbReference type="RefSeq" id="WP_209458585.1">
    <property type="nucleotide sequence ID" value="NZ_JAGGKC010000005.1"/>
</dbReference>
<dbReference type="InterPro" id="IPR003661">
    <property type="entry name" value="HisK_dim/P_dom"/>
</dbReference>
<keyword evidence="18" id="KW-1185">Reference proteome</keyword>
<dbReference type="PRINTS" id="PR00344">
    <property type="entry name" value="BCTRLSENSOR"/>
</dbReference>
<dbReference type="InterPro" id="IPR003660">
    <property type="entry name" value="HAMP_dom"/>
</dbReference>
<feature type="domain" description="HAMP" evidence="16">
    <location>
        <begin position="186"/>
        <end position="238"/>
    </location>
</feature>
<comment type="subcellular location">
    <subcellularLocation>
        <location evidence="2">Cell membrane</location>
        <topology evidence="2">Multi-pass membrane protein</topology>
    </subcellularLocation>
</comment>
<dbReference type="PROSITE" id="PS50885">
    <property type="entry name" value="HAMP"/>
    <property type="match status" value="1"/>
</dbReference>